<keyword evidence="2 10" id="KW-0813">Transport</keyword>
<keyword evidence="3 10" id="KW-1134">Transmembrane beta strand</keyword>
<feature type="domain" description="TonB-dependent receptor plug" evidence="14">
    <location>
        <begin position="43"/>
        <end position="147"/>
    </location>
</feature>
<evidence type="ECO:0000256" key="8">
    <source>
        <dbReference type="ARBA" id="ARBA00023136"/>
    </source>
</evidence>
<comment type="subcellular location">
    <subcellularLocation>
        <location evidence="1 10">Cell outer membrane</location>
        <topology evidence="1 10">Multi-pass membrane protein</topology>
    </subcellularLocation>
</comment>
<comment type="similarity">
    <text evidence="10 11">Belongs to the TonB-dependent receptor family.</text>
</comment>
<dbReference type="Gene3D" id="2.40.170.20">
    <property type="entry name" value="TonB-dependent receptor, beta-barrel domain"/>
    <property type="match status" value="1"/>
</dbReference>
<keyword evidence="15" id="KW-0675">Receptor</keyword>
<keyword evidence="8 10" id="KW-0472">Membrane</keyword>
<comment type="caution">
    <text evidence="15">The sequence shown here is derived from an EMBL/GenBank/DDBJ whole genome shotgun (WGS) entry which is preliminary data.</text>
</comment>
<dbReference type="InterPro" id="IPR000531">
    <property type="entry name" value="Beta-barrel_TonB"/>
</dbReference>
<evidence type="ECO:0000259" key="13">
    <source>
        <dbReference type="Pfam" id="PF00593"/>
    </source>
</evidence>
<evidence type="ECO:0000256" key="9">
    <source>
        <dbReference type="ARBA" id="ARBA00023237"/>
    </source>
</evidence>
<dbReference type="CDD" id="cd01347">
    <property type="entry name" value="ligand_gated_channel"/>
    <property type="match status" value="1"/>
</dbReference>
<dbReference type="Pfam" id="PF00593">
    <property type="entry name" value="TonB_dep_Rec_b-barrel"/>
    <property type="match status" value="1"/>
</dbReference>
<dbReference type="PROSITE" id="PS52016">
    <property type="entry name" value="TONB_DEPENDENT_REC_3"/>
    <property type="match status" value="1"/>
</dbReference>
<evidence type="ECO:0000256" key="11">
    <source>
        <dbReference type="RuleBase" id="RU003357"/>
    </source>
</evidence>
<evidence type="ECO:0000256" key="10">
    <source>
        <dbReference type="PROSITE-ProRule" id="PRU01360"/>
    </source>
</evidence>
<dbReference type="InterPro" id="IPR037066">
    <property type="entry name" value="Plug_dom_sf"/>
</dbReference>
<evidence type="ECO:0000256" key="4">
    <source>
        <dbReference type="ARBA" id="ARBA00022692"/>
    </source>
</evidence>
<dbReference type="PANTHER" id="PTHR30069">
    <property type="entry name" value="TONB-DEPENDENT OUTER MEMBRANE RECEPTOR"/>
    <property type="match status" value="1"/>
</dbReference>
<keyword evidence="7 11" id="KW-0798">TonB box</keyword>
<dbReference type="Pfam" id="PF07715">
    <property type="entry name" value="Plug"/>
    <property type="match status" value="1"/>
</dbReference>
<proteinExistence type="inferred from homology"/>
<evidence type="ECO:0000313" key="15">
    <source>
        <dbReference type="EMBL" id="MFC4654625.1"/>
    </source>
</evidence>
<sequence length="596" mass="66056">MVRYSALATAVAMSSFTVLADSGQDPFEHLTVYANRQSAPVAQQLSSVVVLDRQAIEQAQVVDLPALLAQVAGVQISRNGSKGHASSVYIRGGASGHTLVLIDGVRIGAATLGYASLAELPLQQIEQVEVIKGPKAALYGSDAVSGVIAITTRKAEQTQLTVKAGRYGNREADIATSVRSGDLSLSANLGVARADGFDIRPGTQPDEDGYVQRFGKVAAAYQSSVGDWSLDHQRLQQDLQYDADPTWGGTDQADIQTDLTSLGWNYSTGQSQQQLKLSRQKNADLNFGNDSPDSLFQTRRDELDYQYSQSLTNELKALAGVNWYQEDVYGTSYEVDSRINKALFAGLSYQHVGWLLDGTVRHDKQSQYGHQNTYQLAAGYQLTADWQLRLSRATAFKAPSFNDLYYPYSGNPLLQPEHALSHELGLRYSGKSWQLDSSLYQQDVDNLVQWAPDESGNWLPANVGKAKIQGAELSLAQQWQAFSQQLNYSYTDAKDDITDERLIKRSRHTLFWQGAYQWQQWRAFVNSRYQSDFATGDYSTPVQGGFTLWDAGLSWTASQKWEMALKLENLTNKDYQYVPGYAAPGSEWSLQVISRF</sequence>
<evidence type="ECO:0000256" key="1">
    <source>
        <dbReference type="ARBA" id="ARBA00004571"/>
    </source>
</evidence>
<gene>
    <name evidence="15" type="ORF">ACFO3I_06280</name>
</gene>
<accession>A0ABV9JKA0</accession>
<feature type="domain" description="TonB-dependent receptor-like beta-barrel" evidence="13">
    <location>
        <begin position="212"/>
        <end position="570"/>
    </location>
</feature>
<keyword evidence="9 10" id="KW-0998">Cell outer membrane</keyword>
<name>A0ABV9JKA0_9GAMM</name>
<dbReference type="PANTHER" id="PTHR30069:SF53">
    <property type="entry name" value="COLICIN I RECEPTOR-RELATED"/>
    <property type="match status" value="1"/>
</dbReference>
<evidence type="ECO:0000313" key="16">
    <source>
        <dbReference type="Proteomes" id="UP001595962"/>
    </source>
</evidence>
<dbReference type="SUPFAM" id="SSF56935">
    <property type="entry name" value="Porins"/>
    <property type="match status" value="1"/>
</dbReference>
<evidence type="ECO:0000256" key="2">
    <source>
        <dbReference type="ARBA" id="ARBA00022448"/>
    </source>
</evidence>
<dbReference type="RefSeq" id="WP_377332638.1">
    <property type="nucleotide sequence ID" value="NZ_JBHSGB010000006.1"/>
</dbReference>
<evidence type="ECO:0000256" key="7">
    <source>
        <dbReference type="ARBA" id="ARBA00023077"/>
    </source>
</evidence>
<evidence type="ECO:0000256" key="5">
    <source>
        <dbReference type="ARBA" id="ARBA00022729"/>
    </source>
</evidence>
<keyword evidence="5 12" id="KW-0732">Signal</keyword>
<dbReference type="Gene3D" id="2.170.130.10">
    <property type="entry name" value="TonB-dependent receptor, plug domain"/>
    <property type="match status" value="1"/>
</dbReference>
<feature type="chain" id="PRO_5045888618" evidence="12">
    <location>
        <begin position="21"/>
        <end position="596"/>
    </location>
</feature>
<evidence type="ECO:0000256" key="3">
    <source>
        <dbReference type="ARBA" id="ARBA00022452"/>
    </source>
</evidence>
<dbReference type="EMBL" id="JBHSGB010000006">
    <property type="protein sequence ID" value="MFC4654625.1"/>
    <property type="molecule type" value="Genomic_DNA"/>
</dbReference>
<evidence type="ECO:0000256" key="12">
    <source>
        <dbReference type="SAM" id="SignalP"/>
    </source>
</evidence>
<dbReference type="InterPro" id="IPR012910">
    <property type="entry name" value="Plug_dom"/>
</dbReference>
<evidence type="ECO:0000256" key="6">
    <source>
        <dbReference type="ARBA" id="ARBA00023065"/>
    </source>
</evidence>
<dbReference type="Proteomes" id="UP001595962">
    <property type="component" value="Unassembled WGS sequence"/>
</dbReference>
<reference evidence="16" key="1">
    <citation type="journal article" date="2019" name="Int. J. Syst. Evol. Microbiol.">
        <title>The Global Catalogue of Microorganisms (GCM) 10K type strain sequencing project: providing services to taxonomists for standard genome sequencing and annotation.</title>
        <authorList>
            <consortium name="The Broad Institute Genomics Platform"/>
            <consortium name="The Broad Institute Genome Sequencing Center for Infectious Disease"/>
            <person name="Wu L."/>
            <person name="Ma J."/>
        </authorList>
    </citation>
    <scope>NUCLEOTIDE SEQUENCE [LARGE SCALE GENOMIC DNA]</scope>
    <source>
        <strain evidence="16">DT28</strain>
    </source>
</reference>
<keyword evidence="4 10" id="KW-0812">Transmembrane</keyword>
<organism evidence="15 16">
    <name type="scientific">Rheinheimera marina</name>
    <dbReference type="NCBI Taxonomy" id="1774958"/>
    <lineage>
        <taxon>Bacteria</taxon>
        <taxon>Pseudomonadati</taxon>
        <taxon>Pseudomonadota</taxon>
        <taxon>Gammaproteobacteria</taxon>
        <taxon>Chromatiales</taxon>
        <taxon>Chromatiaceae</taxon>
        <taxon>Rheinheimera</taxon>
    </lineage>
</organism>
<keyword evidence="16" id="KW-1185">Reference proteome</keyword>
<keyword evidence="6" id="KW-0406">Ion transport</keyword>
<protein>
    <submittedName>
        <fullName evidence="15">TonB-dependent receptor domain-containing protein</fullName>
    </submittedName>
</protein>
<dbReference type="InterPro" id="IPR036942">
    <property type="entry name" value="Beta-barrel_TonB_sf"/>
</dbReference>
<dbReference type="InterPro" id="IPR039426">
    <property type="entry name" value="TonB-dep_rcpt-like"/>
</dbReference>
<evidence type="ECO:0000259" key="14">
    <source>
        <dbReference type="Pfam" id="PF07715"/>
    </source>
</evidence>
<feature type="signal peptide" evidence="12">
    <location>
        <begin position="1"/>
        <end position="20"/>
    </location>
</feature>